<dbReference type="OrthoDB" id="10265489at2759"/>
<dbReference type="GO" id="GO:0006897">
    <property type="term" value="P:endocytosis"/>
    <property type="evidence" value="ECO:0007669"/>
    <property type="project" value="InterPro"/>
</dbReference>
<feature type="compositionally biased region" description="Low complexity" evidence="1">
    <location>
        <begin position="173"/>
        <end position="189"/>
    </location>
</feature>
<dbReference type="GO" id="GO:0030125">
    <property type="term" value="C:clathrin vesicle coat"/>
    <property type="evidence" value="ECO:0007669"/>
    <property type="project" value="TreeGrafter"/>
</dbReference>
<feature type="compositionally biased region" description="Acidic residues" evidence="1">
    <location>
        <begin position="337"/>
        <end position="346"/>
    </location>
</feature>
<protein>
    <recommendedName>
        <fullName evidence="2">NECAP PHear domain-containing protein</fullName>
    </recommendedName>
</protein>
<organism evidence="3 4">
    <name type="scientific">Chlorella vulgaris</name>
    <name type="common">Green alga</name>
    <dbReference type="NCBI Taxonomy" id="3077"/>
    <lineage>
        <taxon>Eukaryota</taxon>
        <taxon>Viridiplantae</taxon>
        <taxon>Chlorophyta</taxon>
        <taxon>core chlorophytes</taxon>
        <taxon>Trebouxiophyceae</taxon>
        <taxon>Chlorellales</taxon>
        <taxon>Chlorellaceae</taxon>
        <taxon>Chlorella clade</taxon>
        <taxon>Chlorella</taxon>
    </lineage>
</organism>
<proteinExistence type="predicted"/>
<evidence type="ECO:0000256" key="1">
    <source>
        <dbReference type="SAM" id="MobiDB-lite"/>
    </source>
</evidence>
<accession>A0A9D4TSV1</accession>
<sequence length="376" mass="38991">MAAAAPPSPFTSPAPSPSTSASASDVLPELPLFVAKEAYVYQVPPATTAGHRAETWNVNNWLATVSLKVLQADDECLIRLVEEKTGELFAECPIPTDHRPLTTAVEPVIDSSRYFVLRIVDRDSQRHAFIGIGFRERNEASDFNAALHEYLQYIKRTRIAEAMRHAHEERAQAAEAGPDAEASPAAAPQADYSIKDGETLHLKISAPKPAGAGGFVSRAAARGHMGKSFSLLLDGHGGSVAALSPPPRRGSDSGLDMCVSPCLEASSPAGSPMHADGGAVGASPLGLSGRLSGTGDAELQQRLQGLHLQSQAGSESSRAASCSGSVASTSTAAAAAADEEVDEFGDFEAAADLTADLTAGEEEVLQAPSEAGQAPS</sequence>
<dbReference type="AlphaFoldDB" id="A0A9D4TSV1"/>
<evidence type="ECO:0000313" key="3">
    <source>
        <dbReference type="EMBL" id="KAI3433672.1"/>
    </source>
</evidence>
<feature type="compositionally biased region" description="Low complexity" evidence="1">
    <location>
        <begin position="327"/>
        <end position="336"/>
    </location>
</feature>
<evidence type="ECO:0000259" key="2">
    <source>
        <dbReference type="Pfam" id="PF07933"/>
    </source>
</evidence>
<dbReference type="Proteomes" id="UP001055712">
    <property type="component" value="Unassembled WGS sequence"/>
</dbReference>
<dbReference type="InterPro" id="IPR011993">
    <property type="entry name" value="PH-like_dom_sf"/>
</dbReference>
<name>A0A9D4TSV1_CHLVU</name>
<dbReference type="InterPro" id="IPR012466">
    <property type="entry name" value="NECAP_PHear"/>
</dbReference>
<feature type="compositionally biased region" description="Low complexity" evidence="1">
    <location>
        <begin position="347"/>
        <end position="358"/>
    </location>
</feature>
<feature type="region of interest" description="Disordered" evidence="1">
    <location>
        <begin position="327"/>
        <end position="376"/>
    </location>
</feature>
<dbReference type="Gene3D" id="2.30.29.30">
    <property type="entry name" value="Pleckstrin-homology domain (PH domain)/Phosphotyrosine-binding domain (PTB)"/>
    <property type="match status" value="1"/>
</dbReference>
<feature type="domain" description="NECAP PHear" evidence="2">
    <location>
        <begin position="32"/>
        <end position="204"/>
    </location>
</feature>
<dbReference type="Pfam" id="PF07933">
    <property type="entry name" value="DUF1681"/>
    <property type="match status" value="1"/>
</dbReference>
<reference evidence="3" key="1">
    <citation type="journal article" date="2019" name="Plant J.">
        <title>Chlorella vulgaris genome assembly and annotation reveals the molecular basis for metabolic acclimation to high light conditions.</title>
        <authorList>
            <person name="Cecchin M."/>
            <person name="Marcolungo L."/>
            <person name="Rossato M."/>
            <person name="Girolomoni L."/>
            <person name="Cosentino E."/>
            <person name="Cuine S."/>
            <person name="Li-Beisson Y."/>
            <person name="Delledonne M."/>
            <person name="Ballottari M."/>
        </authorList>
    </citation>
    <scope>NUCLEOTIDE SEQUENCE</scope>
    <source>
        <strain evidence="3">211/11P</strain>
    </source>
</reference>
<evidence type="ECO:0000313" key="4">
    <source>
        <dbReference type="Proteomes" id="UP001055712"/>
    </source>
</evidence>
<dbReference type="CDD" id="cd13228">
    <property type="entry name" value="PHear_NECAP"/>
    <property type="match status" value="1"/>
</dbReference>
<feature type="compositionally biased region" description="Pro residues" evidence="1">
    <location>
        <begin position="1"/>
        <end position="16"/>
    </location>
</feature>
<feature type="region of interest" description="Disordered" evidence="1">
    <location>
        <begin position="1"/>
        <end position="23"/>
    </location>
</feature>
<comment type="caution">
    <text evidence="3">The sequence shown here is derived from an EMBL/GenBank/DDBJ whole genome shotgun (WGS) entry which is preliminary data.</text>
</comment>
<reference evidence="3" key="2">
    <citation type="submission" date="2020-11" db="EMBL/GenBank/DDBJ databases">
        <authorList>
            <person name="Cecchin M."/>
            <person name="Marcolungo L."/>
            <person name="Rossato M."/>
            <person name="Girolomoni L."/>
            <person name="Cosentino E."/>
            <person name="Cuine S."/>
            <person name="Li-Beisson Y."/>
            <person name="Delledonne M."/>
            <person name="Ballottari M."/>
        </authorList>
    </citation>
    <scope>NUCLEOTIDE SEQUENCE</scope>
    <source>
        <strain evidence="3">211/11P</strain>
        <tissue evidence="3">Whole cell</tissue>
    </source>
</reference>
<dbReference type="EMBL" id="SIDB01000004">
    <property type="protein sequence ID" value="KAI3433672.1"/>
    <property type="molecule type" value="Genomic_DNA"/>
</dbReference>
<dbReference type="PANTHER" id="PTHR12847:SF9">
    <property type="entry name" value="NECAP-LIKE PROTEIN CG9132"/>
    <property type="match status" value="1"/>
</dbReference>
<dbReference type="PANTHER" id="PTHR12847">
    <property type="entry name" value="ATP-BINDING CASSETTE ABC TRANSPORTER-RELATED"/>
    <property type="match status" value="1"/>
</dbReference>
<keyword evidence="4" id="KW-1185">Reference proteome</keyword>
<dbReference type="SUPFAM" id="SSF50729">
    <property type="entry name" value="PH domain-like"/>
    <property type="match status" value="1"/>
</dbReference>
<gene>
    <name evidence="3" type="ORF">D9Q98_003481</name>
</gene>
<feature type="region of interest" description="Disordered" evidence="1">
    <location>
        <begin position="165"/>
        <end position="189"/>
    </location>
</feature>